<dbReference type="Proteomes" id="UP000658720">
    <property type="component" value="Unassembled WGS sequence"/>
</dbReference>
<dbReference type="NCBIfam" id="TIGR01777">
    <property type="entry name" value="yfcH"/>
    <property type="match status" value="1"/>
</dbReference>
<feature type="domain" description="DUF1731" evidence="3">
    <location>
        <begin position="258"/>
        <end position="304"/>
    </location>
</feature>
<comment type="caution">
    <text evidence="4">The sequence shown here is derived from an EMBL/GenBank/DDBJ whole genome shotgun (WGS) entry which is preliminary data.</text>
</comment>
<gene>
    <name evidence="4" type="ORF">IQ217_03865</name>
</gene>
<name>A0ABR9VNV7_9SYNC</name>
<evidence type="ECO:0000259" key="3">
    <source>
        <dbReference type="Pfam" id="PF08338"/>
    </source>
</evidence>
<dbReference type="InterPro" id="IPR001509">
    <property type="entry name" value="Epimerase_deHydtase"/>
</dbReference>
<sequence length="307" mass="33369">MKIILTGVTGFVGRSLVPLLHQQGHELTLLVRSVPKAQRLFPPSSFPQLKAIAYEATESGPWQEQVNGQDAVINLAGEPISERWTEAYKTAIFDSRKLGTEKLVEAIAKAERRPQVMISGSAIGYYGTSETETFTERSPAGDDFLAEVCQAWENAAHSVESLGVRLVILRIGIVLGADGGALGKMLPPFKLFAGGPLGSGEQWFSWIDRRDLVALIDKALTDPSLRGTFNATAPNPVKMKEFCHTLGKVLARPSWLPVPDIALELLLGEAAKLVLEGQKVLPEAIAKTDFQFQAPDLETSLRQILAS</sequence>
<dbReference type="PANTHER" id="PTHR11092:SF0">
    <property type="entry name" value="EPIMERASE FAMILY PROTEIN SDR39U1"/>
    <property type="match status" value="1"/>
</dbReference>
<keyword evidence="5" id="KW-1185">Reference proteome</keyword>
<dbReference type="Gene3D" id="3.40.50.720">
    <property type="entry name" value="NAD(P)-binding Rossmann-like Domain"/>
    <property type="match status" value="1"/>
</dbReference>
<feature type="domain" description="NAD-dependent epimerase/dehydratase" evidence="2">
    <location>
        <begin position="3"/>
        <end position="224"/>
    </location>
</feature>
<protein>
    <submittedName>
        <fullName evidence="4">TIGR01777 family protein</fullName>
    </submittedName>
</protein>
<dbReference type="Pfam" id="PF08338">
    <property type="entry name" value="DUF1731"/>
    <property type="match status" value="1"/>
</dbReference>
<organism evidence="4 5">
    <name type="scientific">Synechocystis salina LEGE 00031</name>
    <dbReference type="NCBI Taxonomy" id="1828736"/>
    <lineage>
        <taxon>Bacteria</taxon>
        <taxon>Bacillati</taxon>
        <taxon>Cyanobacteriota</taxon>
        <taxon>Cyanophyceae</taxon>
        <taxon>Synechococcales</taxon>
        <taxon>Merismopediaceae</taxon>
        <taxon>Synechocystis</taxon>
    </lineage>
</organism>
<evidence type="ECO:0000313" key="4">
    <source>
        <dbReference type="EMBL" id="MBE9253009.1"/>
    </source>
</evidence>
<dbReference type="Pfam" id="PF01370">
    <property type="entry name" value="Epimerase"/>
    <property type="match status" value="1"/>
</dbReference>
<dbReference type="CDD" id="cd05242">
    <property type="entry name" value="SDR_a8"/>
    <property type="match status" value="1"/>
</dbReference>
<dbReference type="InterPro" id="IPR036291">
    <property type="entry name" value="NAD(P)-bd_dom_sf"/>
</dbReference>
<accession>A0ABR9VNV7</accession>
<dbReference type="RefSeq" id="WP_194018970.1">
    <property type="nucleotide sequence ID" value="NZ_JADEVV010000007.1"/>
</dbReference>
<evidence type="ECO:0000256" key="1">
    <source>
        <dbReference type="ARBA" id="ARBA00009353"/>
    </source>
</evidence>
<dbReference type="SUPFAM" id="SSF51735">
    <property type="entry name" value="NAD(P)-binding Rossmann-fold domains"/>
    <property type="match status" value="1"/>
</dbReference>
<dbReference type="InterPro" id="IPR013549">
    <property type="entry name" value="DUF1731"/>
</dbReference>
<dbReference type="InterPro" id="IPR010099">
    <property type="entry name" value="SDR39U1"/>
</dbReference>
<dbReference type="EMBL" id="JADEVV010000007">
    <property type="protein sequence ID" value="MBE9253009.1"/>
    <property type="molecule type" value="Genomic_DNA"/>
</dbReference>
<evidence type="ECO:0000313" key="5">
    <source>
        <dbReference type="Proteomes" id="UP000658720"/>
    </source>
</evidence>
<proteinExistence type="inferred from homology"/>
<evidence type="ECO:0000259" key="2">
    <source>
        <dbReference type="Pfam" id="PF01370"/>
    </source>
</evidence>
<dbReference type="PANTHER" id="PTHR11092">
    <property type="entry name" value="SUGAR NUCLEOTIDE EPIMERASE RELATED"/>
    <property type="match status" value="1"/>
</dbReference>
<reference evidence="4 5" key="1">
    <citation type="submission" date="2020-10" db="EMBL/GenBank/DDBJ databases">
        <authorList>
            <person name="Castelo-Branco R."/>
            <person name="Eusebio N."/>
            <person name="Adriana R."/>
            <person name="Vieira A."/>
            <person name="Brugerolle De Fraissinette N."/>
            <person name="Rezende De Castro R."/>
            <person name="Schneider M.P."/>
            <person name="Vasconcelos V."/>
            <person name="Leao P.N."/>
        </authorList>
    </citation>
    <scope>NUCLEOTIDE SEQUENCE [LARGE SCALE GENOMIC DNA]</scope>
    <source>
        <strain evidence="4 5">LEGE 00031</strain>
    </source>
</reference>
<comment type="similarity">
    <text evidence="1">Belongs to the NAD(P)-dependent epimerase/dehydratase family. SDR39U1 subfamily.</text>
</comment>